<dbReference type="EMBL" id="MRZV01000568">
    <property type="protein sequence ID" value="PIK47624.1"/>
    <property type="molecule type" value="Genomic_DNA"/>
</dbReference>
<accession>A0A2G8KI02</accession>
<name>A0A2G8KI02_STIJA</name>
<feature type="region of interest" description="Disordered" evidence="1">
    <location>
        <begin position="1"/>
        <end position="30"/>
    </location>
</feature>
<gene>
    <name evidence="2" type="ORF">BSL78_15488</name>
</gene>
<evidence type="ECO:0000313" key="3">
    <source>
        <dbReference type="Proteomes" id="UP000230750"/>
    </source>
</evidence>
<reference evidence="2 3" key="1">
    <citation type="journal article" date="2017" name="PLoS Biol.">
        <title>The sea cucumber genome provides insights into morphological evolution and visceral regeneration.</title>
        <authorList>
            <person name="Zhang X."/>
            <person name="Sun L."/>
            <person name="Yuan J."/>
            <person name="Sun Y."/>
            <person name="Gao Y."/>
            <person name="Zhang L."/>
            <person name="Li S."/>
            <person name="Dai H."/>
            <person name="Hamel J.F."/>
            <person name="Liu C."/>
            <person name="Yu Y."/>
            <person name="Liu S."/>
            <person name="Lin W."/>
            <person name="Guo K."/>
            <person name="Jin S."/>
            <person name="Xu P."/>
            <person name="Storey K.B."/>
            <person name="Huan P."/>
            <person name="Zhang T."/>
            <person name="Zhou Y."/>
            <person name="Zhang J."/>
            <person name="Lin C."/>
            <person name="Li X."/>
            <person name="Xing L."/>
            <person name="Huo D."/>
            <person name="Sun M."/>
            <person name="Wang L."/>
            <person name="Mercier A."/>
            <person name="Li F."/>
            <person name="Yang H."/>
            <person name="Xiang J."/>
        </authorList>
    </citation>
    <scope>NUCLEOTIDE SEQUENCE [LARGE SCALE GENOMIC DNA]</scope>
    <source>
        <strain evidence="2">Shaxun</strain>
        <tissue evidence="2">Muscle</tissue>
    </source>
</reference>
<dbReference type="OrthoDB" id="5983986at2759"/>
<dbReference type="AlphaFoldDB" id="A0A2G8KI02"/>
<evidence type="ECO:0000256" key="1">
    <source>
        <dbReference type="SAM" id="MobiDB-lite"/>
    </source>
</evidence>
<protein>
    <submittedName>
        <fullName evidence="2">Uncharacterized protein</fullName>
    </submittedName>
</protein>
<evidence type="ECO:0000313" key="2">
    <source>
        <dbReference type="EMBL" id="PIK47624.1"/>
    </source>
</evidence>
<organism evidence="2 3">
    <name type="scientific">Stichopus japonicus</name>
    <name type="common">Sea cucumber</name>
    <dbReference type="NCBI Taxonomy" id="307972"/>
    <lineage>
        <taxon>Eukaryota</taxon>
        <taxon>Metazoa</taxon>
        <taxon>Echinodermata</taxon>
        <taxon>Eleutherozoa</taxon>
        <taxon>Echinozoa</taxon>
        <taxon>Holothuroidea</taxon>
        <taxon>Aspidochirotacea</taxon>
        <taxon>Aspidochirotida</taxon>
        <taxon>Stichopodidae</taxon>
        <taxon>Apostichopus</taxon>
    </lineage>
</organism>
<dbReference type="Proteomes" id="UP000230750">
    <property type="component" value="Unassembled WGS sequence"/>
</dbReference>
<comment type="caution">
    <text evidence="2">The sequence shown here is derived from an EMBL/GenBank/DDBJ whole genome shotgun (WGS) entry which is preliminary data.</text>
</comment>
<dbReference type="InterPro" id="IPR008042">
    <property type="entry name" value="Retrotrans_Pao"/>
</dbReference>
<dbReference type="PANTHER" id="PTHR47331">
    <property type="entry name" value="PHD-TYPE DOMAIN-CONTAINING PROTEIN"/>
    <property type="match status" value="1"/>
</dbReference>
<feature type="non-terminal residue" evidence="2">
    <location>
        <position position="1"/>
    </location>
</feature>
<keyword evidence="3" id="KW-1185">Reference proteome</keyword>
<dbReference type="Pfam" id="PF05380">
    <property type="entry name" value="Peptidase_A17"/>
    <property type="match status" value="1"/>
</dbReference>
<sequence>TDVNKLNDDADENEPPRKRALWSDNTSGPREWRERHMFPNECFICHSVKMKPYKFTGKRLVVRLMRCEIVNGGKDIRIVYPVGCSTGQAGMKPMKWISNSKTLLEGIPKEHRAKSVDKTRQRLPSTKTLGLTWHAESDKFQLKKPVMLRFECKIIGEKGLDWDDPNVGGLESEIRRWLENLVNLDKIDIGICLCPKGNADQRMHVFCDASSDAYAAVVYLTTMGVNGIRCS</sequence>
<proteinExistence type="predicted"/>